<comment type="caution">
    <text evidence="7">Lacks conserved residue(s) required for the propagation of feature annotation.</text>
</comment>
<dbReference type="GO" id="GO:0007040">
    <property type="term" value="P:lysosome organization"/>
    <property type="evidence" value="ECO:0007669"/>
    <property type="project" value="TreeGrafter"/>
</dbReference>
<dbReference type="InterPro" id="IPR036259">
    <property type="entry name" value="MFS_trans_sf"/>
</dbReference>
<feature type="transmembrane region" description="Helical" evidence="7">
    <location>
        <begin position="63"/>
        <end position="82"/>
    </location>
</feature>
<feature type="transmembrane region" description="Helical" evidence="7">
    <location>
        <begin position="94"/>
        <end position="122"/>
    </location>
</feature>
<keyword evidence="4 7" id="KW-0812">Transmembrane</keyword>
<feature type="domain" description="Ig-like" evidence="8">
    <location>
        <begin position="193"/>
        <end position="276"/>
    </location>
</feature>
<sequence length="276" mass="30531">MKAYRNVAAFWLAGFCNNFCYVVLLTGAQDILKRDDVSVEEEAPDQCLASRDNFVCTPHSTGLILLFNILPGLTLKLIFPLFQHRIPYSVRQIFISVNLAFSLIIIALSPSLFVSLIGIFFASISSGLGEASFLGLASHFDRNLHSTPSLKESPVSAQNDLTNVPDRPKTDVEKFGAKQKMVATKSLLKYMIPLFVVYFAEYEINQGLLELTVFNCDRSFSSSPSAQYRWYQMGGELREFALSTVSLSDSLGILAAAVTAIPLHNYLCSVVFSKVS</sequence>
<keyword evidence="3" id="KW-0813">Transport</keyword>
<dbReference type="GO" id="GO:0051453">
    <property type="term" value="P:regulation of intracellular pH"/>
    <property type="evidence" value="ECO:0007669"/>
    <property type="project" value="TreeGrafter"/>
</dbReference>
<dbReference type="Proteomes" id="UP000218231">
    <property type="component" value="Unassembled WGS sequence"/>
</dbReference>
<reference evidence="9 10" key="1">
    <citation type="journal article" date="2017" name="Curr. Biol.">
        <title>Genome architecture and evolution of a unichromosomal asexual nematode.</title>
        <authorList>
            <person name="Fradin H."/>
            <person name="Zegar C."/>
            <person name="Gutwein M."/>
            <person name="Lucas J."/>
            <person name="Kovtun M."/>
            <person name="Corcoran D."/>
            <person name="Baugh L.R."/>
            <person name="Kiontke K."/>
            <person name="Gunsalus K."/>
            <person name="Fitch D.H."/>
            <person name="Piano F."/>
        </authorList>
    </citation>
    <scope>NUCLEOTIDE SEQUENCE [LARGE SCALE GENOMIC DNA]</scope>
    <source>
        <strain evidence="9">PF1309</strain>
    </source>
</reference>
<evidence type="ECO:0000256" key="5">
    <source>
        <dbReference type="ARBA" id="ARBA00022989"/>
    </source>
</evidence>
<dbReference type="PRINTS" id="PR01315">
    <property type="entry name" value="BATTENIN"/>
</dbReference>
<proteinExistence type="inferred from homology"/>
<keyword evidence="7" id="KW-0458">Lysosome</keyword>
<keyword evidence="5 7" id="KW-1133">Transmembrane helix</keyword>
<evidence type="ECO:0000256" key="2">
    <source>
        <dbReference type="ARBA" id="ARBA00007467"/>
    </source>
</evidence>
<dbReference type="OrthoDB" id="5965864at2759"/>
<comment type="similarity">
    <text evidence="2 7">Belongs to the battenin family.</text>
</comment>
<gene>
    <name evidence="9" type="ORF">WR25_25384</name>
</gene>
<dbReference type="PROSITE" id="PS50835">
    <property type="entry name" value="IG_LIKE"/>
    <property type="match status" value="1"/>
</dbReference>
<evidence type="ECO:0000313" key="10">
    <source>
        <dbReference type="Proteomes" id="UP000218231"/>
    </source>
</evidence>
<organism evidence="9 10">
    <name type="scientific">Diploscapter pachys</name>
    <dbReference type="NCBI Taxonomy" id="2018661"/>
    <lineage>
        <taxon>Eukaryota</taxon>
        <taxon>Metazoa</taxon>
        <taxon>Ecdysozoa</taxon>
        <taxon>Nematoda</taxon>
        <taxon>Chromadorea</taxon>
        <taxon>Rhabditida</taxon>
        <taxon>Rhabditina</taxon>
        <taxon>Rhabditomorpha</taxon>
        <taxon>Rhabditoidea</taxon>
        <taxon>Rhabditidae</taxon>
        <taxon>Diploscapter</taxon>
    </lineage>
</organism>
<evidence type="ECO:0000256" key="1">
    <source>
        <dbReference type="ARBA" id="ARBA00004127"/>
    </source>
</evidence>
<dbReference type="EMBL" id="LIAE01010266">
    <property type="protein sequence ID" value="PAV64315.1"/>
    <property type="molecule type" value="Genomic_DNA"/>
</dbReference>
<dbReference type="PANTHER" id="PTHR10981:SF0">
    <property type="entry name" value="BATTENIN"/>
    <property type="match status" value="1"/>
</dbReference>
<comment type="subcellular location">
    <subcellularLocation>
        <location evidence="1">Endomembrane system</location>
        <topology evidence="1">Multi-pass membrane protein</topology>
    </subcellularLocation>
    <subcellularLocation>
        <location evidence="7">Lysosome membrane</location>
        <topology evidence="7">Multi-pass membrane protein</topology>
    </subcellularLocation>
</comment>
<evidence type="ECO:0000313" key="9">
    <source>
        <dbReference type="EMBL" id="PAV64315.1"/>
    </source>
</evidence>
<dbReference type="GO" id="GO:0005765">
    <property type="term" value="C:lysosomal membrane"/>
    <property type="evidence" value="ECO:0007669"/>
    <property type="project" value="UniProtKB-SubCell"/>
</dbReference>
<name>A0A2A2JRM4_9BILA</name>
<evidence type="ECO:0000256" key="7">
    <source>
        <dbReference type="RuleBase" id="RU361113"/>
    </source>
</evidence>
<accession>A0A2A2JRM4</accession>
<evidence type="ECO:0000256" key="3">
    <source>
        <dbReference type="ARBA" id="ARBA00022448"/>
    </source>
</evidence>
<dbReference type="GO" id="GO:0012505">
    <property type="term" value="C:endomembrane system"/>
    <property type="evidence" value="ECO:0007669"/>
    <property type="project" value="UniProtKB-SubCell"/>
</dbReference>
<dbReference type="InterPro" id="IPR007110">
    <property type="entry name" value="Ig-like_dom"/>
</dbReference>
<feature type="transmembrane region" description="Helical" evidence="7">
    <location>
        <begin position="7"/>
        <end position="28"/>
    </location>
</feature>
<keyword evidence="10" id="KW-1185">Reference proteome</keyword>
<dbReference type="STRING" id="2018661.A0A2A2JRM4"/>
<dbReference type="Pfam" id="PF02487">
    <property type="entry name" value="CLN3"/>
    <property type="match status" value="2"/>
</dbReference>
<dbReference type="PANTHER" id="PTHR10981">
    <property type="entry name" value="BATTENIN"/>
    <property type="match status" value="1"/>
</dbReference>
<keyword evidence="6 7" id="KW-0472">Membrane</keyword>
<protein>
    <recommendedName>
        <fullName evidence="7">Battenin</fullName>
    </recommendedName>
</protein>
<dbReference type="SUPFAM" id="SSF103473">
    <property type="entry name" value="MFS general substrate transporter"/>
    <property type="match status" value="1"/>
</dbReference>
<comment type="caution">
    <text evidence="9">The sequence shown here is derived from an EMBL/GenBank/DDBJ whole genome shotgun (WGS) entry which is preliminary data.</text>
</comment>
<dbReference type="InterPro" id="IPR003492">
    <property type="entry name" value="Battenin_disease_Cln3"/>
</dbReference>
<evidence type="ECO:0000256" key="6">
    <source>
        <dbReference type="ARBA" id="ARBA00023136"/>
    </source>
</evidence>
<evidence type="ECO:0000259" key="8">
    <source>
        <dbReference type="PROSITE" id="PS50835"/>
    </source>
</evidence>
<evidence type="ECO:0000256" key="4">
    <source>
        <dbReference type="ARBA" id="ARBA00022692"/>
    </source>
</evidence>
<dbReference type="AlphaFoldDB" id="A0A2A2JRM4"/>